<dbReference type="GO" id="GO:0032259">
    <property type="term" value="P:methylation"/>
    <property type="evidence" value="ECO:0007669"/>
    <property type="project" value="UniProtKB-KW"/>
</dbReference>
<sequence length="255" mass="27520">MKGLSSGPAAAIEAAVHAPTRSTKFLTRDAARHPADELSFFGIKPDSSVVEIWPGGGYWTQILAPLLHDKGAYYLAMGNPAGDEVEAEFALTSRFKAMLGAEPGVYDRVKITKLGAHDAGMAPPGSVDFVLTFRNLHNWMDAGDTQVILTSIRRALKNGGYLCVEDHRGSTATEQDPQAKSGYVRQDYAIRLIEAAGFKLVASSEIDANPRDTANWPKGVWTLPPTLALGDKDRAKYEAVGEADNFVLKFQKVGG</sequence>
<protein>
    <submittedName>
        <fullName evidence="1">Class I SAM-dependent methyltransferase</fullName>
    </submittedName>
</protein>
<keyword evidence="1" id="KW-0808">Transferase</keyword>
<comment type="caution">
    <text evidence="1">The sequence shown here is derived from an EMBL/GenBank/DDBJ whole genome shotgun (WGS) entry which is preliminary data.</text>
</comment>
<dbReference type="GO" id="GO:0008168">
    <property type="term" value="F:methyltransferase activity"/>
    <property type="evidence" value="ECO:0007669"/>
    <property type="project" value="UniProtKB-KW"/>
</dbReference>
<gene>
    <name evidence="1" type="ORF">J2D73_08775</name>
</gene>
<name>A0ABS3LVF5_9PROT</name>
<keyword evidence="2" id="KW-1185">Reference proteome</keyword>
<proteinExistence type="predicted"/>
<dbReference type="Proteomes" id="UP000664771">
    <property type="component" value="Unassembled WGS sequence"/>
</dbReference>
<evidence type="ECO:0000313" key="1">
    <source>
        <dbReference type="EMBL" id="MBO1359887.1"/>
    </source>
</evidence>
<dbReference type="Gene3D" id="3.40.50.150">
    <property type="entry name" value="Vaccinia Virus protein VP39"/>
    <property type="match status" value="1"/>
</dbReference>
<keyword evidence="1" id="KW-0489">Methyltransferase</keyword>
<dbReference type="InterPro" id="IPR029063">
    <property type="entry name" value="SAM-dependent_MTases_sf"/>
</dbReference>
<dbReference type="CDD" id="cd02440">
    <property type="entry name" value="AdoMet_MTases"/>
    <property type="match status" value="1"/>
</dbReference>
<dbReference type="SUPFAM" id="SSF53335">
    <property type="entry name" value="S-adenosyl-L-methionine-dependent methyltransferases"/>
    <property type="match status" value="1"/>
</dbReference>
<organism evidence="1 2">
    <name type="scientific">Acetobacter sacchari</name>
    <dbReference type="NCBI Taxonomy" id="2661687"/>
    <lineage>
        <taxon>Bacteria</taxon>
        <taxon>Pseudomonadati</taxon>
        <taxon>Pseudomonadota</taxon>
        <taxon>Alphaproteobacteria</taxon>
        <taxon>Acetobacterales</taxon>
        <taxon>Acetobacteraceae</taxon>
        <taxon>Acetobacter</taxon>
    </lineage>
</organism>
<dbReference type="InterPro" id="IPR016980">
    <property type="entry name" value="S-AdoMet-dep_MeTrfase_Alr7345"/>
</dbReference>
<evidence type="ECO:0000313" key="2">
    <source>
        <dbReference type="Proteomes" id="UP000664771"/>
    </source>
</evidence>
<reference evidence="1 2" key="1">
    <citation type="submission" date="2021-03" db="EMBL/GenBank/DDBJ databases">
        <title>The complete genome sequence of Acetobacter sacchari TBRC 11175.</title>
        <authorList>
            <person name="Charoenyingcharoen P."/>
            <person name="Yukphan P."/>
        </authorList>
    </citation>
    <scope>NUCLEOTIDE SEQUENCE [LARGE SCALE GENOMIC DNA]</scope>
    <source>
        <strain evidence="1 2">TBRC 11175</strain>
    </source>
</reference>
<dbReference type="PIRSF" id="PIRSF031679">
    <property type="entry name" value="Mtase_Alr7345_prd"/>
    <property type="match status" value="1"/>
</dbReference>
<accession>A0ABS3LVF5</accession>
<dbReference type="EMBL" id="JAFVMF010000008">
    <property type="protein sequence ID" value="MBO1359887.1"/>
    <property type="molecule type" value="Genomic_DNA"/>
</dbReference>